<accession>A0ABM9PKN0</accession>
<dbReference type="Gene3D" id="3.80.10.10">
    <property type="entry name" value="Ribonuclease Inhibitor"/>
    <property type="match status" value="1"/>
</dbReference>
<evidence type="ECO:0000256" key="1">
    <source>
        <dbReference type="ARBA" id="ARBA00022729"/>
    </source>
</evidence>
<feature type="domain" description="Secretion system C-terminal sorting" evidence="3">
    <location>
        <begin position="275"/>
        <end position="340"/>
    </location>
</feature>
<keyword evidence="5" id="KW-1185">Reference proteome</keyword>
<dbReference type="NCBIfam" id="TIGR04183">
    <property type="entry name" value="Por_Secre_tail"/>
    <property type="match status" value="1"/>
</dbReference>
<dbReference type="InterPro" id="IPR032675">
    <property type="entry name" value="LRR_dom_sf"/>
</dbReference>
<feature type="signal peptide" evidence="2">
    <location>
        <begin position="1"/>
        <end position="20"/>
    </location>
</feature>
<evidence type="ECO:0000313" key="4">
    <source>
        <dbReference type="EMBL" id="CAL2106234.1"/>
    </source>
</evidence>
<gene>
    <name evidence="4" type="ORF">T190115A13A_10390</name>
</gene>
<evidence type="ECO:0000313" key="5">
    <source>
        <dbReference type="Proteomes" id="UP001497602"/>
    </source>
</evidence>
<organism evidence="4 5">
    <name type="scientific">Tenacibaculum vairaonense</name>
    <dbReference type="NCBI Taxonomy" id="3137860"/>
    <lineage>
        <taxon>Bacteria</taxon>
        <taxon>Pseudomonadati</taxon>
        <taxon>Bacteroidota</taxon>
        <taxon>Flavobacteriia</taxon>
        <taxon>Flavobacteriales</taxon>
        <taxon>Flavobacteriaceae</taxon>
        <taxon>Tenacibaculum</taxon>
    </lineage>
</organism>
<dbReference type="RefSeq" id="WP_348737999.1">
    <property type="nucleotide sequence ID" value="NZ_CAXJRC010000011.1"/>
</dbReference>
<evidence type="ECO:0000259" key="3">
    <source>
        <dbReference type="Pfam" id="PF18962"/>
    </source>
</evidence>
<protein>
    <submittedName>
        <fullName evidence="4">Por secretion system C-terminal sorting domain-containing protein</fullName>
    </submittedName>
</protein>
<evidence type="ECO:0000256" key="2">
    <source>
        <dbReference type="SAM" id="SignalP"/>
    </source>
</evidence>
<proteinExistence type="predicted"/>
<keyword evidence="1 2" id="KW-0732">Signal</keyword>
<feature type="chain" id="PRO_5045232348" evidence="2">
    <location>
        <begin position="21"/>
        <end position="342"/>
    </location>
</feature>
<reference evidence="4 5" key="1">
    <citation type="submission" date="2024-05" db="EMBL/GenBank/DDBJ databases">
        <authorList>
            <person name="Duchaud E."/>
        </authorList>
    </citation>
    <scope>NUCLEOTIDE SEQUENCE [LARGE SCALE GENOMIC DNA]</scope>
    <source>
        <strain evidence="4">Ena-SAMPLE-TAB-13-05-2024-13:56:06:370-140305</strain>
    </source>
</reference>
<name>A0ABM9PKN0_9FLAO</name>
<dbReference type="InterPro" id="IPR026444">
    <property type="entry name" value="Secre_tail"/>
</dbReference>
<dbReference type="SUPFAM" id="SSF52058">
    <property type="entry name" value="L domain-like"/>
    <property type="match status" value="1"/>
</dbReference>
<dbReference type="Pfam" id="PF18962">
    <property type="entry name" value="Por_Secre_tail"/>
    <property type="match status" value="1"/>
</dbReference>
<dbReference type="EMBL" id="CAXJRC010000011">
    <property type="protein sequence ID" value="CAL2106234.1"/>
    <property type="molecule type" value="Genomic_DNA"/>
</dbReference>
<dbReference type="Proteomes" id="UP001497602">
    <property type="component" value="Unassembled WGS sequence"/>
</dbReference>
<comment type="caution">
    <text evidence="4">The sequence shown here is derived from an EMBL/GenBank/DDBJ whole genome shotgun (WGS) entry which is preliminary data.</text>
</comment>
<sequence>MQKHYYYFLLLLSITTFSIAQNVNIPDANFKNYLVNNHNINTNKDSEIQISEAQNYRNALVCIKCNITNLKGIEAFKNIIAINFNDNLLINHTVDLSDNKKLQLTNLSNNLLTQLDVSMLDKLEYLDCSSNSLTSLKLPQQLEGLKCDNNLLNTYFNNIQELENLLYLDANYNRFITLDLSKNKKLKQLYLKGNRLTSLNIANGNNHNFSTIVDEYNGVVFDASLNNIDKSRAINIDTSFCPPNDGSWLKDNYTEYSEKCTLSSYEYTLKNRIEIYPTITTDKLHINTNETIHNIEIKNSNGQTLSVKLNKNTVDTSYLSSGIYFLKIKVNNQYIIKKFIKQ</sequence>